<dbReference type="PANTHER" id="PTHR32063">
    <property type="match status" value="1"/>
</dbReference>
<dbReference type="GO" id="GO:0042910">
    <property type="term" value="F:xenobiotic transmembrane transporter activity"/>
    <property type="evidence" value="ECO:0007669"/>
    <property type="project" value="TreeGrafter"/>
</dbReference>
<dbReference type="Gene3D" id="3.30.2090.10">
    <property type="entry name" value="Multidrug efflux transporter AcrB TolC docking domain, DN and DC subdomains"/>
    <property type="match status" value="2"/>
</dbReference>
<dbReference type="AlphaFoldDB" id="A0A517M2I8"/>
<feature type="transmembrane region" description="Helical" evidence="2">
    <location>
        <begin position="356"/>
        <end position="372"/>
    </location>
</feature>
<feature type="transmembrane region" description="Helical" evidence="2">
    <location>
        <begin position="449"/>
        <end position="469"/>
    </location>
</feature>
<dbReference type="EMBL" id="CP036261">
    <property type="protein sequence ID" value="QDS89086.1"/>
    <property type="molecule type" value="Genomic_DNA"/>
</dbReference>
<feature type="transmembrane region" description="Helical" evidence="2">
    <location>
        <begin position="379"/>
        <end position="402"/>
    </location>
</feature>
<keyword evidence="2" id="KW-1133">Transmembrane helix</keyword>
<gene>
    <name evidence="3" type="primary">ttgB</name>
    <name evidence="3" type="ORF">EC9_32830</name>
</gene>
<feature type="region of interest" description="Disordered" evidence="1">
    <location>
        <begin position="1"/>
        <end position="23"/>
    </location>
</feature>
<feature type="transmembrane region" description="Helical" evidence="2">
    <location>
        <begin position="481"/>
        <end position="504"/>
    </location>
</feature>
<dbReference type="SUPFAM" id="SSF82714">
    <property type="entry name" value="Multidrug efflux transporter AcrB TolC docking domain, DN and DC subdomains"/>
    <property type="match status" value="2"/>
</dbReference>
<feature type="transmembrane region" description="Helical" evidence="2">
    <location>
        <begin position="907"/>
        <end position="927"/>
    </location>
</feature>
<accession>A0A517M2I8</accession>
<keyword evidence="2" id="KW-0812">Transmembrane</keyword>
<evidence type="ECO:0000313" key="3">
    <source>
        <dbReference type="EMBL" id="QDS89086.1"/>
    </source>
</evidence>
<dbReference type="Gene3D" id="1.20.1640.10">
    <property type="entry name" value="Multidrug efflux transporter AcrB transmembrane domain"/>
    <property type="match status" value="2"/>
</dbReference>
<dbReference type="SUPFAM" id="SSF82693">
    <property type="entry name" value="Multidrug efflux transporter AcrB pore domain, PN1, PN2, PC1 and PC2 subdomains"/>
    <property type="match status" value="2"/>
</dbReference>
<protein>
    <submittedName>
        <fullName evidence="3">Putative efflux pump membrane transporter TtgB</fullName>
    </submittedName>
</protein>
<keyword evidence="4" id="KW-1185">Reference proteome</keyword>
<dbReference type="Gene3D" id="3.30.70.1430">
    <property type="entry name" value="Multidrug efflux transporter AcrB pore domain"/>
    <property type="match status" value="2"/>
</dbReference>
<dbReference type="GO" id="GO:0005886">
    <property type="term" value="C:plasma membrane"/>
    <property type="evidence" value="ECO:0007669"/>
    <property type="project" value="TreeGrafter"/>
</dbReference>
<evidence type="ECO:0000256" key="2">
    <source>
        <dbReference type="SAM" id="Phobius"/>
    </source>
</evidence>
<evidence type="ECO:0000313" key="4">
    <source>
        <dbReference type="Proteomes" id="UP000319557"/>
    </source>
</evidence>
<feature type="transmembrane region" description="Helical" evidence="2">
    <location>
        <begin position="933"/>
        <end position="954"/>
    </location>
</feature>
<dbReference type="Proteomes" id="UP000319557">
    <property type="component" value="Chromosome"/>
</dbReference>
<reference evidence="3 4" key="1">
    <citation type="submission" date="2019-02" db="EMBL/GenBank/DDBJ databases">
        <title>Deep-cultivation of Planctomycetes and their phenomic and genomic characterization uncovers novel biology.</title>
        <authorList>
            <person name="Wiegand S."/>
            <person name="Jogler M."/>
            <person name="Boedeker C."/>
            <person name="Pinto D."/>
            <person name="Vollmers J."/>
            <person name="Rivas-Marin E."/>
            <person name="Kohn T."/>
            <person name="Peeters S.H."/>
            <person name="Heuer A."/>
            <person name="Rast P."/>
            <person name="Oberbeckmann S."/>
            <person name="Bunk B."/>
            <person name="Jeske O."/>
            <person name="Meyerdierks A."/>
            <person name="Storesund J.E."/>
            <person name="Kallscheuer N."/>
            <person name="Luecker S."/>
            <person name="Lage O.M."/>
            <person name="Pohl T."/>
            <person name="Merkel B.J."/>
            <person name="Hornburger P."/>
            <person name="Mueller R.-W."/>
            <person name="Bruemmer F."/>
            <person name="Labrenz M."/>
            <person name="Spormann A.M."/>
            <person name="Op den Camp H."/>
            <person name="Overmann J."/>
            <person name="Amann R."/>
            <person name="Jetten M.S.M."/>
            <person name="Mascher T."/>
            <person name="Medema M.H."/>
            <person name="Devos D.P."/>
            <person name="Kaster A.-K."/>
            <person name="Ovreas L."/>
            <person name="Rohde M."/>
            <person name="Galperin M.Y."/>
            <person name="Jogler C."/>
        </authorList>
    </citation>
    <scope>NUCLEOTIDE SEQUENCE [LARGE SCALE GENOMIC DNA]</scope>
    <source>
        <strain evidence="3 4">EC9</strain>
    </source>
</reference>
<feature type="transmembrane region" description="Helical" evidence="2">
    <location>
        <begin position="881"/>
        <end position="900"/>
    </location>
</feature>
<feature type="transmembrane region" description="Helical" evidence="2">
    <location>
        <begin position="35"/>
        <end position="53"/>
    </location>
</feature>
<dbReference type="InterPro" id="IPR001036">
    <property type="entry name" value="Acrflvin-R"/>
</dbReference>
<evidence type="ECO:0000256" key="1">
    <source>
        <dbReference type="SAM" id="MobiDB-lite"/>
    </source>
</evidence>
<dbReference type="Gene3D" id="3.30.70.1320">
    <property type="entry name" value="Multidrug efflux transporter AcrB pore domain like"/>
    <property type="match status" value="1"/>
</dbReference>
<name>A0A517M2I8_9BACT</name>
<dbReference type="SUPFAM" id="SSF82866">
    <property type="entry name" value="Multidrug efflux transporter AcrB transmembrane domain"/>
    <property type="match status" value="2"/>
</dbReference>
<feature type="compositionally biased region" description="Acidic residues" evidence="1">
    <location>
        <begin position="1"/>
        <end position="15"/>
    </location>
</feature>
<feature type="transmembrane region" description="Helical" evidence="2">
    <location>
        <begin position="1010"/>
        <end position="1036"/>
    </location>
</feature>
<dbReference type="Gene3D" id="3.30.70.1440">
    <property type="entry name" value="Multidrug efflux transporter AcrB pore domain"/>
    <property type="match status" value="1"/>
</dbReference>
<feature type="transmembrane region" description="Helical" evidence="2">
    <location>
        <begin position="408"/>
        <end position="429"/>
    </location>
</feature>
<dbReference type="Pfam" id="PF00873">
    <property type="entry name" value="ACR_tran"/>
    <property type="match status" value="1"/>
</dbReference>
<feature type="transmembrane region" description="Helical" evidence="2">
    <location>
        <begin position="549"/>
        <end position="568"/>
    </location>
</feature>
<feature type="transmembrane region" description="Helical" evidence="2">
    <location>
        <begin position="981"/>
        <end position="998"/>
    </location>
</feature>
<dbReference type="KEGG" id="ruv:EC9_32830"/>
<keyword evidence="2" id="KW-0472">Membrane</keyword>
<proteinExistence type="predicted"/>
<dbReference type="PANTHER" id="PTHR32063:SF33">
    <property type="entry name" value="RND SUPERFAMILY EFFLUX PUMP PERMEASE COMPONENT"/>
    <property type="match status" value="1"/>
</dbReference>
<dbReference type="InterPro" id="IPR027463">
    <property type="entry name" value="AcrB_DN_DC_subdom"/>
</dbReference>
<dbReference type="PRINTS" id="PR00702">
    <property type="entry name" value="ACRIFLAVINRP"/>
</dbReference>
<organism evidence="3 4">
    <name type="scientific">Rosistilla ulvae</name>
    <dbReference type="NCBI Taxonomy" id="1930277"/>
    <lineage>
        <taxon>Bacteria</taxon>
        <taxon>Pseudomonadati</taxon>
        <taxon>Planctomycetota</taxon>
        <taxon>Planctomycetia</taxon>
        <taxon>Pirellulales</taxon>
        <taxon>Pirellulaceae</taxon>
        <taxon>Rosistilla</taxon>
    </lineage>
</organism>
<sequence>MSQPADEIESNDDQPIDAQTSETSGPIAWMARNSIAANLLMFILLGGGIWSAISMQKEVFPPSQLDIVEIEVGYPGASPAEVEQGILRPIEGAVRGVDGIQRIDSEAREGRGTVLIELVAGQNRMKAFQDIDQAVSRIRTFPDQIEQPEVRLQTDQREVMQVSIYGSIDVWELRKLAEQLRDTLLSTEEITQVELRRVPQYVTHIEIPRQQLREYGLTLPEVAEIIRTSSQDVAAGSVQTSAGEILLRVKARKQWADEFANIEIVSGRSGPSVMLGDLAVIRDGFEEVGFHSQFSQTPSVELDIFRVGAQSPIDIANVVEKTMSDFESVLPPGVDWRIDRNNAEEFRRRLELVTENAMQAVVIVLVILALFLEFRLAFWVMMGMVVSFIGGLLFLPLAGISINMISLFGFLVVLGIVVDDAVVVGENVYEERQTARDLERAAIHGTRDVAAPVVFSILTNIVAFVPLMFIPGETGKFWSPLPVVVIIVLALSLVESLFILPAHLAHTPKVRRKLWLTQFLHRGQQAFGSSFNRVVEILYGPVLRLCLRFRYVTTCIAVGLFLLVGGYATSAHMGMILMPEVSADEIEAGVRMPVGTTQDQSAEIARVVTEASLRMFEEHNLYEVAEGIKTNVRGQDFIDVEIVMRPPDERDMTANEVIELWRDSIGDLPGVDQVTFEAERGPGGHRRDISIALSHTDIEVLEKASAAFVNKVEQYSYVRDVNHNYNRGKAQYDFHLRPEGRALGLTDESLGEQLRGAFFGSLALRLLRGTNEVEVRVKLPEEQREDIHHLEDLVIRTPSGAEVPLLDVAELKKDVAFSRINRRDGRRAISVSMDVEPKRAITQVITAMQTEALPELRRDYPGITWSFEGSDAEMRRATSALWGYFGLALAVIYSLLAIAFRDYVQPLIVLVAIPFGIVGAVLGHIWLGYDISLVSLMGVIALSGVVINDSLIMVDYANRRRKLDCDAFEAISQAGLRRFRPILLTTLTTFGGLLPLIFEKSLQAQYIVPMAISLGFGILFSTAIVLVLIPCLYLILEDIVALFKSQPQA</sequence>